<dbReference type="STRING" id="716816.BST96_10950"/>
<feature type="transmembrane region" description="Helical" evidence="1">
    <location>
        <begin position="93"/>
        <end position="114"/>
    </location>
</feature>
<dbReference type="OrthoDB" id="9829899at2"/>
<feature type="transmembrane region" description="Helical" evidence="1">
    <location>
        <begin position="64"/>
        <end position="81"/>
    </location>
</feature>
<proteinExistence type="predicted"/>
<name>A0A1X9NKW0_9GAMM</name>
<evidence type="ECO:0000313" key="2">
    <source>
        <dbReference type="EMBL" id="ARN74593.1"/>
    </source>
</evidence>
<dbReference type="AlphaFoldDB" id="A0A1X9NKW0"/>
<accession>A0A1X9NKW0</accession>
<dbReference type="Proteomes" id="UP000193450">
    <property type="component" value="Chromosome"/>
</dbReference>
<keyword evidence="3" id="KW-1185">Reference proteome</keyword>
<dbReference type="KEGG" id="osg:BST96_10950"/>
<organism evidence="2 3">
    <name type="scientific">Oceanicoccus sagamiensis</name>
    <dbReference type="NCBI Taxonomy" id="716816"/>
    <lineage>
        <taxon>Bacteria</taxon>
        <taxon>Pseudomonadati</taxon>
        <taxon>Pseudomonadota</taxon>
        <taxon>Gammaproteobacteria</taxon>
        <taxon>Cellvibrionales</taxon>
        <taxon>Spongiibacteraceae</taxon>
        <taxon>Oceanicoccus</taxon>
    </lineage>
</organism>
<feature type="transmembrane region" description="Helical" evidence="1">
    <location>
        <begin position="160"/>
        <end position="184"/>
    </location>
</feature>
<reference evidence="2 3" key="1">
    <citation type="submission" date="2016-11" db="EMBL/GenBank/DDBJ databases">
        <title>Trade-off between light-utilization and light-protection in marine flavobacteria.</title>
        <authorList>
            <person name="Kumagai Y."/>
        </authorList>
    </citation>
    <scope>NUCLEOTIDE SEQUENCE [LARGE SCALE GENOMIC DNA]</scope>
    <source>
        <strain evidence="2 3">NBRC 107125</strain>
    </source>
</reference>
<keyword evidence="1" id="KW-1133">Transmembrane helix</keyword>
<evidence type="ECO:0000313" key="3">
    <source>
        <dbReference type="Proteomes" id="UP000193450"/>
    </source>
</evidence>
<keyword evidence="1" id="KW-0812">Transmembrane</keyword>
<dbReference type="EMBL" id="CP019343">
    <property type="protein sequence ID" value="ARN74593.1"/>
    <property type="molecule type" value="Genomic_DNA"/>
</dbReference>
<evidence type="ECO:0000256" key="1">
    <source>
        <dbReference type="SAM" id="Phobius"/>
    </source>
</evidence>
<gene>
    <name evidence="2" type="ORF">BST96_10950</name>
</gene>
<dbReference type="RefSeq" id="WP_085758740.1">
    <property type="nucleotide sequence ID" value="NZ_CP019343.1"/>
</dbReference>
<sequence length="224" mass="25009">MNNKPPITVIKPWHKIAEEINLPLPTAIWVLGAHAFTLLSPLLLMASVHIYWDYLQQVLYAPELLYLSAIVMMIGSAFEIADNTFDRWYLTGLPPSLCDWLFSCCICLSIALNITAFMGQYTLLVIAAFAAVIGFAVMYLMDWPQEIMRGGLGIVSAFSLYWVVGDPVAFFSFLSAYLTVYFFTILKATHAQSMHGFTTIVNAFGMLCTPWAFYNGAAGNYPIL</sequence>
<feature type="transmembrane region" description="Helical" evidence="1">
    <location>
        <begin position="27"/>
        <end position="52"/>
    </location>
</feature>
<protein>
    <submittedName>
        <fullName evidence="2">Uncharacterized protein</fullName>
    </submittedName>
</protein>
<feature type="transmembrane region" description="Helical" evidence="1">
    <location>
        <begin position="121"/>
        <end position="140"/>
    </location>
</feature>
<keyword evidence="1" id="KW-0472">Membrane</keyword>
<feature type="transmembrane region" description="Helical" evidence="1">
    <location>
        <begin position="196"/>
        <end position="214"/>
    </location>
</feature>